<sequence>MIQTLNVNMSTASSNATSPSTSSKPTTNLGTNMVRSASNLSIFQNNNRKPVTRSRQNTLGGLDFGDEHVRNIGSDYQEIQIRTLTKWVNAQLKEVGDHIDNIKTDLKDGKRLLKLLSVVSKEPAPKPEKMNMRIHQLANVAQALSFLEKQVGSENMPDIGNEAIVNGDLKKTLALIFFIMMKYQIQLILNEHGEDFIQSLSELSKVENGKTMQSTDFIDASSNAKPAAGSLATSRKFGSHNSISDKLHNSTTSTSLDAKVALLYWVRIQLEDYLTVNIIPPIQDFSRSWRNGVAFCLLIHRHNPAYIPDLFSVYLSMNLAEKSTWLQLLKLAFSLATDKLGIQAYLEPEDLVDVEYPHEPSVMMYVSEYYKIMSKHQREESDSEKKERAAKRKAAIIMASGGIVEPLPENENKPDKLLPPLMEAPVPVPVPSARRRRKMQQRQSSLAEEDKARIKADLNNKLLMQLTGHLPRGVHPTLDELLTIHDTVLSFIRSNTLTIDEIPVEFQSSASVTEYVEAIEIIEEQAMVEESHLETARMAKDTLTTPPEKADDTLIHLTDLQRTQVTKLYDMLQNEWNQFIELLKTTKEDLIQVENTLIDTEERVELYLKHVATMQEALDKYMVNIKQILPHKDAIDVLHPTEKTNEMIGQYQQQLAAILDRFAQFTDTAWKGFNDETQGLPSSVMQLVQHRYTETQQKYNALKRCFEKEQKECEDFKKGLTIGSKVQSIESELEVIQSIMEDSSEDKKTTNDTIQDLESKVANVKTSLYSLKEEFSDLFSRDNRFAVLLSEIQTKYEVVNTWVDQVRVWFVEAERIRSWIEDRIQLIRQKDTEDSSIDPLSQDVLSQIAHINIDAVMTEHQKLKKEINRFNEDDMARLRSYVKSLTMSDDNDDDHNLTPADATTIEITLTTLNTLNRLMSLLQTRSKFVGLLGKRLEWESLIERAERWCNDKDTEISSFIQTSACWSKKQDDEEEASNLQVKQKNEDIIHTLVSHENTIADFDKGEFSKVLDVYQEMEEIEQDTLPSHLEGRQEVLENKFESVMKKCSFARKIVEQHLVVNDVVSQFKKLKSEGEKIKMLMTHSNSTVTSSGAGQNDQDNGFDERIRQFKESSSYWVTTLLKRIPYPDCNQGHFKEEEEVAKENNRFIQNKMEDYSMYLAEITEDLEMLLTSHRENLSLQQRASLAYDDLLRITSWIEERLKLLLKFDFSILDKEEIINVDHETIDRLEKEHDSITFKLKHLEERDITRTLDVVRRLEIEIEETNSTSIDRAALIDGIEDLEEARNELTDVLSLRTHQIHALKKRSSWESQWDEAITNMSELAYKLWDFNTKFAEYDIEGLRKRSSSSSVESTQSIVDVMAELEQLKEQVNILQDRYSIVVDETAFNELQEAYTQLIDYINMAQEEHHLVTIPKCLNNKQLEINKEYEDLKKLTQYVSDITEQNLKVEKWTKSCSEILVQGENILDELQRFFRESNVDKETPNAESNPDMNLMNDRVNAFKNQIHDLLECFQSVQYFECGNWFTSCQNQSVSESNEYNAQMKVFIDKKMQSLKNLEQGINDILHAYQSIDTIKAKLEEYQEDAHKLQEWIDKSMESLSKRRIESASVSLTGITKDTVSTCRIDNQNHLKELNDFDDKEVQHFQKNIEDLIATASNNSSPLITQVIDACKALSDSIVRGISTLRQSITSETLALDATSYRLIWEEGLAVGQAQLDKTNAQLQDYVSKKNKCVARQEDLTDESVQSLYDELQKVEAQYKVTKEESLNAVEKQYEDVKSSFLKLPLVNSVPGHIHERMEAFQRSFEKMEEAISHRQKELHYIQQRAKLESDIKAAMLSLEQQIKAATLFVEVHARWNPNETENIRVDDTVDVVAEWLKKKNEFQEYRQTTLVNVKQAYKDLQIVSAASKPGFMSELHVKKMEALNQSESYMDAEIGYAQDLITLRKQLSEFLDKESQLEQTADMIREEILSQASMGSPENELVNRLETFKEQVKAATDFAKFKILIPKRHNEEDVPMTVKVKDRTMNSVVQDVISTKINRLDEFVESLSSLIKSHEVFTRLQYILRTFRKQMAACEKWIQTRKDILEKNVHMLDDENLALDLNCLRDAVSEADSIQTAMKAYDNNFTLLCKYREKYISVFEEQVLLSEEEREERLTEYEEVGKTFERISHMWQDLLLETAEVSSALSNALLPAELNGRIATLMDSLEALKQEIDAVDQASVTDEQVNQWQKRIDHLEAREYDRLHSEVHEHERSINVDIMESLKAKLDTAGDTIFEIRATLASLYDIINAIRLQNTHAENAKTFQASSSRACALLESTKKLGCVVEKASEAERVQQLRSLITIQKQVKEAISECSGLYDDSCSYYTGLKIQDLLTPQAELMQKEIEESFQKIQAESVELSSLITRTSKWIEACDGLDKLRKVLNNIKNEVERFIVNGIPSTTSSNKIRRFEKQLLQVAMNQDDLENNVNSTEDIATDEANKVPFFKQSQDIRTLNNFIQLALDKRRADKERTMLFEAFNNEIAKVSKVCEDQITYIRQQSSTNPEHHLKKSDAIKSVVNAYTAALSHIEDNYHDCKSKYDGIISDQASKLIRIYQQPASDIENAKKNLERLLKELDALLRTENDYITTLKLLKKLISLDKEITRSINDLKTGVSRSYGVNKGVLLKTTISSNSRSKEIPELRSFMQRYESTEGSVKLFYKRCDELRKTLNRRASTARINAIIKAVDRRKEDMGRKWNDIKTSADETRTRLDLLHKYQTVNIKLAESLRYVEDLKERVEALQLSGKSVSVEEQELEELQEEIDGTLKKSVNDIDTLLKSIRLNQLSSSISEASLKAQRDKLVGSIENLRQLVIERQEQAHTEGSITKFFGITNQIDTEILRLSKVIEETSTQHASLIGSKFNKSDLQALLKTLVTAYRSSEPVVIELLDQAKSEARKQFLDDNDRVANAIKKTMKEWSSIQVSVASREKELQTCIKELDHEFFTKLAMARTSPRERRARGSSHSGATLAPPSRPAGSFRSSTLSTELKMASTNNANIRRSQSPSMSGGRRGSTYVADPKNELDVQLGRIINDSPYKMKVKRVQGEVGKYWFGDEHPRLVYCRILPSKMVMVRVGGGWVELSRYMKDHGHTENTTKPDSPETPALKTQKETINNTTLVEPTEISPQDSGTLTDKSSNSSTGYLEGERYIKLKEDGNQISFKLTRAEEDTVPAFGNSKKEAIK</sequence>
<reference evidence="8 9" key="1">
    <citation type="journal article" date="2018" name="G3 (Bethesda)">
        <title>Phylogenetic and Phylogenomic Definition of Rhizopus Species.</title>
        <authorList>
            <person name="Gryganskyi A.P."/>
            <person name="Golan J."/>
            <person name="Dolatabadi S."/>
            <person name="Mondo S."/>
            <person name="Robb S."/>
            <person name="Idnurm A."/>
            <person name="Muszewska A."/>
            <person name="Steczkiewicz K."/>
            <person name="Masonjones S."/>
            <person name="Liao H.L."/>
            <person name="Gajdeczka M.T."/>
            <person name="Anike F."/>
            <person name="Vuek A."/>
            <person name="Anishchenko I.M."/>
            <person name="Voigt K."/>
            <person name="de Hoog G.S."/>
            <person name="Smith M.E."/>
            <person name="Heitman J."/>
            <person name="Vilgalys R."/>
            <person name="Stajich J.E."/>
        </authorList>
    </citation>
    <scope>NUCLEOTIDE SEQUENCE [LARGE SCALE GENOMIC DNA]</scope>
    <source>
        <strain evidence="8 9">CBS 357.93</strain>
    </source>
</reference>
<feature type="coiled-coil region" evidence="4">
    <location>
        <begin position="2196"/>
        <end position="2236"/>
    </location>
</feature>
<dbReference type="Pfam" id="PF00307">
    <property type="entry name" value="CH"/>
    <property type="match status" value="2"/>
</dbReference>
<evidence type="ECO:0000313" key="9">
    <source>
        <dbReference type="Proteomes" id="UP000252139"/>
    </source>
</evidence>
<comment type="subcellular location">
    <subcellularLocation>
        <location evidence="1">Cytoplasm</location>
        <location evidence="1">Cytoskeleton</location>
    </subcellularLocation>
</comment>
<dbReference type="SMART" id="SM00033">
    <property type="entry name" value="CH"/>
    <property type="match status" value="2"/>
</dbReference>
<dbReference type="InterPro" id="IPR001715">
    <property type="entry name" value="CH_dom"/>
</dbReference>
<feature type="coiled-coil region" evidence="4">
    <location>
        <begin position="2777"/>
        <end position="2804"/>
    </location>
</feature>
<keyword evidence="2" id="KW-0963">Cytoplasm</keyword>
<proteinExistence type="predicted"/>
<evidence type="ECO:0000259" key="6">
    <source>
        <dbReference type="PROSITE" id="PS50021"/>
    </source>
</evidence>
<evidence type="ECO:0000256" key="3">
    <source>
        <dbReference type="ARBA" id="ARBA00023212"/>
    </source>
</evidence>
<dbReference type="EMBL" id="PJQL01000067">
    <property type="protein sequence ID" value="RCI00322.1"/>
    <property type="molecule type" value="Genomic_DNA"/>
</dbReference>
<organism evidence="8 9">
    <name type="scientific">Rhizopus azygosporus</name>
    <name type="common">Rhizopus microsporus var. azygosporus</name>
    <dbReference type="NCBI Taxonomy" id="86630"/>
    <lineage>
        <taxon>Eukaryota</taxon>
        <taxon>Fungi</taxon>
        <taxon>Fungi incertae sedis</taxon>
        <taxon>Mucoromycota</taxon>
        <taxon>Mucoromycotina</taxon>
        <taxon>Mucoromycetes</taxon>
        <taxon>Mucorales</taxon>
        <taxon>Mucorineae</taxon>
        <taxon>Rhizopodaceae</taxon>
        <taxon>Rhizopus</taxon>
    </lineage>
</organism>
<gene>
    <name evidence="8" type="primary">SPTBN1_1</name>
    <name evidence="8" type="ORF">CU097_011712</name>
</gene>
<dbReference type="GO" id="GO:0008017">
    <property type="term" value="F:microtubule binding"/>
    <property type="evidence" value="ECO:0007669"/>
    <property type="project" value="InterPro"/>
</dbReference>
<dbReference type="PROSITE" id="PS51460">
    <property type="entry name" value="GAR"/>
    <property type="match status" value="1"/>
</dbReference>
<evidence type="ECO:0000256" key="5">
    <source>
        <dbReference type="SAM" id="MobiDB-lite"/>
    </source>
</evidence>
<dbReference type="Proteomes" id="UP000252139">
    <property type="component" value="Unassembled WGS sequence"/>
</dbReference>
<feature type="coiled-coil region" evidence="4">
    <location>
        <begin position="1356"/>
        <end position="1383"/>
    </location>
</feature>
<comment type="caution">
    <text evidence="8">The sequence shown here is derived from an EMBL/GenBank/DDBJ whole genome shotgun (WGS) entry which is preliminary data.</text>
</comment>
<feature type="coiled-coil region" evidence="4">
    <location>
        <begin position="740"/>
        <end position="774"/>
    </location>
</feature>
<feature type="region of interest" description="Disordered" evidence="5">
    <location>
        <begin position="2986"/>
        <end position="3017"/>
    </location>
</feature>
<keyword evidence="3" id="KW-0206">Cytoskeleton</keyword>
<dbReference type="PROSITE" id="PS50021">
    <property type="entry name" value="CH"/>
    <property type="match status" value="2"/>
</dbReference>
<protein>
    <submittedName>
        <fullName evidence="8">Spectrin beta chain, non-erythrocytic 1</fullName>
    </submittedName>
</protein>
<dbReference type="SUPFAM" id="SSF143575">
    <property type="entry name" value="GAS2 domain-like"/>
    <property type="match status" value="1"/>
</dbReference>
<dbReference type="Gene3D" id="3.30.920.20">
    <property type="entry name" value="Gas2-like domain"/>
    <property type="match status" value="1"/>
</dbReference>
<dbReference type="PANTHER" id="PTHR11915">
    <property type="entry name" value="SPECTRIN/FILAMIN RELATED CYTOSKELETAL PROTEIN"/>
    <property type="match status" value="1"/>
</dbReference>
<accession>A0A367KEQ5</accession>
<keyword evidence="9" id="KW-1185">Reference proteome</keyword>
<dbReference type="OrthoDB" id="10017054at2759"/>
<evidence type="ECO:0000256" key="1">
    <source>
        <dbReference type="ARBA" id="ARBA00004245"/>
    </source>
</evidence>
<dbReference type="SMART" id="SM00243">
    <property type="entry name" value="GAS2"/>
    <property type="match status" value="1"/>
</dbReference>
<dbReference type="GO" id="GO:0005856">
    <property type="term" value="C:cytoskeleton"/>
    <property type="evidence" value="ECO:0007669"/>
    <property type="project" value="UniProtKB-SubCell"/>
</dbReference>
<dbReference type="SUPFAM" id="SSF47576">
    <property type="entry name" value="Calponin-homology domain, CH-domain"/>
    <property type="match status" value="1"/>
</dbReference>
<keyword evidence="4" id="KW-0175">Coiled coil</keyword>
<dbReference type="InterPro" id="IPR036872">
    <property type="entry name" value="CH_dom_sf"/>
</dbReference>
<dbReference type="InterPro" id="IPR003108">
    <property type="entry name" value="GAR_dom"/>
</dbReference>
<feature type="coiled-coil region" evidence="4">
    <location>
        <begin position="2413"/>
        <end position="2464"/>
    </location>
</feature>
<feature type="domain" description="Calponin-homology (CH)" evidence="6">
    <location>
        <begin position="256"/>
        <end position="374"/>
    </location>
</feature>
<dbReference type="Gene3D" id="1.20.58.60">
    <property type="match status" value="2"/>
</dbReference>
<evidence type="ECO:0000256" key="4">
    <source>
        <dbReference type="SAM" id="Coils"/>
    </source>
</evidence>
<feature type="compositionally biased region" description="Polar residues" evidence="5">
    <location>
        <begin position="3145"/>
        <end position="3176"/>
    </location>
</feature>
<feature type="region of interest" description="Disordered" evidence="5">
    <location>
        <begin position="3124"/>
        <end position="3179"/>
    </location>
</feature>
<evidence type="ECO:0000313" key="8">
    <source>
        <dbReference type="EMBL" id="RCI00322.1"/>
    </source>
</evidence>
<dbReference type="Gene3D" id="1.10.418.10">
    <property type="entry name" value="Calponin-like domain"/>
    <property type="match status" value="2"/>
</dbReference>
<dbReference type="Pfam" id="PF02187">
    <property type="entry name" value="GAS2"/>
    <property type="match status" value="1"/>
</dbReference>
<evidence type="ECO:0000256" key="2">
    <source>
        <dbReference type="ARBA" id="ARBA00022490"/>
    </source>
</evidence>
<feature type="domain" description="Calponin-homology (CH)" evidence="6">
    <location>
        <begin position="78"/>
        <end position="184"/>
    </location>
</feature>
<feature type="compositionally biased region" description="Basic and acidic residues" evidence="5">
    <location>
        <begin position="3124"/>
        <end position="3134"/>
    </location>
</feature>
<feature type="region of interest" description="Disordered" evidence="5">
    <location>
        <begin position="1"/>
        <end position="32"/>
    </location>
</feature>
<dbReference type="STRING" id="86630.A0A367KEQ5"/>
<evidence type="ECO:0000259" key="7">
    <source>
        <dbReference type="PROSITE" id="PS51460"/>
    </source>
</evidence>
<dbReference type="InterPro" id="IPR036534">
    <property type="entry name" value="GAR_dom_sf"/>
</dbReference>
<feature type="region of interest" description="Disordered" evidence="5">
    <location>
        <begin position="406"/>
        <end position="425"/>
    </location>
</feature>
<feature type="compositionally biased region" description="Low complexity" evidence="5">
    <location>
        <begin position="10"/>
        <end position="28"/>
    </location>
</feature>
<name>A0A367KEQ5_RHIAZ</name>
<feature type="domain" description="GAR" evidence="7">
    <location>
        <begin position="3053"/>
        <end position="3127"/>
    </location>
</feature>